<protein>
    <submittedName>
        <fullName evidence="2">Uncharacterized protein</fullName>
    </submittedName>
</protein>
<dbReference type="Proteomes" id="UP000077069">
    <property type="component" value="Unassembled WGS sequence"/>
</dbReference>
<feature type="non-terminal residue" evidence="2">
    <location>
        <position position="1"/>
    </location>
</feature>
<dbReference type="GeneID" id="28756918"/>
<accession>A0A177CI06</accession>
<dbReference type="GO" id="GO:0043386">
    <property type="term" value="P:mycotoxin biosynthetic process"/>
    <property type="evidence" value="ECO:0007669"/>
    <property type="project" value="InterPro"/>
</dbReference>
<reference evidence="2 3" key="1">
    <citation type="submission" date="2016-05" db="EMBL/GenBank/DDBJ databases">
        <title>Comparative analysis of secretome profiles of manganese(II)-oxidizing ascomycete fungi.</title>
        <authorList>
            <consortium name="DOE Joint Genome Institute"/>
            <person name="Zeiner C.A."/>
            <person name="Purvine S.O."/>
            <person name="Zink E.M."/>
            <person name="Wu S."/>
            <person name="Pasa-Tolic L."/>
            <person name="Chaput D.L."/>
            <person name="Haridas S."/>
            <person name="Grigoriev I.V."/>
            <person name="Santelli C.M."/>
            <person name="Hansel C.M."/>
        </authorList>
    </citation>
    <scope>NUCLEOTIDE SEQUENCE [LARGE SCALE GENOMIC DNA]</scope>
    <source>
        <strain evidence="2 3">AP3s5-JAC2a</strain>
    </source>
</reference>
<name>A0A177CI06_9PLEO</name>
<gene>
    <name evidence="2" type="ORF">CC84DRAFT_1047752</name>
</gene>
<dbReference type="InParanoid" id="A0A177CI06"/>
<evidence type="ECO:0000313" key="2">
    <source>
        <dbReference type="EMBL" id="OAG06622.1"/>
    </source>
</evidence>
<dbReference type="OrthoDB" id="3687641at2759"/>
<evidence type="ECO:0000313" key="3">
    <source>
        <dbReference type="Proteomes" id="UP000077069"/>
    </source>
</evidence>
<dbReference type="PANTHER" id="PTHR33365:SF7">
    <property type="entry name" value="TAT PATHWAY SIGNAL SEQUENCE"/>
    <property type="match status" value="1"/>
</dbReference>
<feature type="non-terminal residue" evidence="2">
    <location>
        <position position="133"/>
    </location>
</feature>
<keyword evidence="3" id="KW-1185">Reference proteome</keyword>
<dbReference type="PANTHER" id="PTHR33365">
    <property type="entry name" value="YALI0B05434P"/>
    <property type="match status" value="1"/>
</dbReference>
<dbReference type="RefSeq" id="XP_018036987.1">
    <property type="nucleotide sequence ID" value="XM_018173432.2"/>
</dbReference>
<sequence length="133" mass="14682">GLGVAITPKPYDDFEQSPYAGLPSSSIDAAWHYLLEPTTIRVTPGELNRSNQTSVPLPGGGNLDHCLDILRSAALCHGDTTLTTFGWTNKSKPQLNTRPINHKCVDWKQLVVSVEDRVVQREEMEAMVNPNLQ</sequence>
<dbReference type="EMBL" id="KV441551">
    <property type="protein sequence ID" value="OAG06622.1"/>
    <property type="molecule type" value="Genomic_DNA"/>
</dbReference>
<dbReference type="Pfam" id="PF11807">
    <property type="entry name" value="UstYa"/>
    <property type="match status" value="1"/>
</dbReference>
<organism evidence="2 3">
    <name type="scientific">Paraphaeosphaeria sporulosa</name>
    <dbReference type="NCBI Taxonomy" id="1460663"/>
    <lineage>
        <taxon>Eukaryota</taxon>
        <taxon>Fungi</taxon>
        <taxon>Dikarya</taxon>
        <taxon>Ascomycota</taxon>
        <taxon>Pezizomycotina</taxon>
        <taxon>Dothideomycetes</taxon>
        <taxon>Pleosporomycetidae</taxon>
        <taxon>Pleosporales</taxon>
        <taxon>Massarineae</taxon>
        <taxon>Didymosphaeriaceae</taxon>
        <taxon>Paraphaeosphaeria</taxon>
    </lineage>
</organism>
<dbReference type="STRING" id="1460663.A0A177CI06"/>
<dbReference type="AlphaFoldDB" id="A0A177CI06"/>
<evidence type="ECO:0000256" key="1">
    <source>
        <dbReference type="ARBA" id="ARBA00035112"/>
    </source>
</evidence>
<dbReference type="InterPro" id="IPR021765">
    <property type="entry name" value="UstYa-like"/>
</dbReference>
<comment type="similarity">
    <text evidence="1">Belongs to the ustYa family.</text>
</comment>
<proteinExistence type="inferred from homology"/>